<sequence>MPPLTAPTPDSPGPLKRPRDPTVNELNHRQEHIASPSRERGEDTRPSPVRQRQSNK</sequence>
<feature type="compositionally biased region" description="Basic and acidic residues" evidence="1">
    <location>
        <begin position="17"/>
        <end position="45"/>
    </location>
</feature>
<gene>
    <name evidence="2" type="ORF">BDZ85DRAFT_22746</name>
</gene>
<organism evidence="2 3">
    <name type="scientific">Elsinoe ampelina</name>
    <dbReference type="NCBI Taxonomy" id="302913"/>
    <lineage>
        <taxon>Eukaryota</taxon>
        <taxon>Fungi</taxon>
        <taxon>Dikarya</taxon>
        <taxon>Ascomycota</taxon>
        <taxon>Pezizomycotina</taxon>
        <taxon>Dothideomycetes</taxon>
        <taxon>Dothideomycetidae</taxon>
        <taxon>Myriangiales</taxon>
        <taxon>Elsinoaceae</taxon>
        <taxon>Elsinoe</taxon>
    </lineage>
</organism>
<evidence type="ECO:0000313" key="2">
    <source>
        <dbReference type="EMBL" id="KAF2221006.1"/>
    </source>
</evidence>
<protein>
    <submittedName>
        <fullName evidence="2">Uncharacterized protein</fullName>
    </submittedName>
</protein>
<dbReference type="AlphaFoldDB" id="A0A6A6G5I4"/>
<feature type="region of interest" description="Disordered" evidence="1">
    <location>
        <begin position="1"/>
        <end position="56"/>
    </location>
</feature>
<name>A0A6A6G5I4_9PEZI</name>
<feature type="compositionally biased region" description="Pro residues" evidence="1">
    <location>
        <begin position="1"/>
        <end position="12"/>
    </location>
</feature>
<evidence type="ECO:0000313" key="3">
    <source>
        <dbReference type="Proteomes" id="UP000799538"/>
    </source>
</evidence>
<evidence type="ECO:0000256" key="1">
    <source>
        <dbReference type="SAM" id="MobiDB-lite"/>
    </source>
</evidence>
<dbReference type="Proteomes" id="UP000799538">
    <property type="component" value="Unassembled WGS sequence"/>
</dbReference>
<keyword evidence="3" id="KW-1185">Reference proteome</keyword>
<accession>A0A6A6G5I4</accession>
<dbReference type="EMBL" id="ML992511">
    <property type="protein sequence ID" value="KAF2221006.1"/>
    <property type="molecule type" value="Genomic_DNA"/>
</dbReference>
<reference evidence="3" key="1">
    <citation type="journal article" date="2020" name="Stud. Mycol.">
        <title>101 Dothideomycetes genomes: A test case for predicting lifestyles and emergence of pathogens.</title>
        <authorList>
            <person name="Haridas S."/>
            <person name="Albert R."/>
            <person name="Binder M."/>
            <person name="Bloem J."/>
            <person name="LaButti K."/>
            <person name="Salamov A."/>
            <person name="Andreopoulos B."/>
            <person name="Baker S."/>
            <person name="Barry K."/>
            <person name="Bills G."/>
            <person name="Bluhm B."/>
            <person name="Cannon C."/>
            <person name="Castanera R."/>
            <person name="Culley D."/>
            <person name="Daum C."/>
            <person name="Ezra D."/>
            <person name="Gonzalez J."/>
            <person name="Henrissat B."/>
            <person name="Kuo A."/>
            <person name="Liang C."/>
            <person name="Lipzen A."/>
            <person name="Lutzoni F."/>
            <person name="Magnuson J."/>
            <person name="Mondo S."/>
            <person name="Nolan M."/>
            <person name="Ohm R."/>
            <person name="Pangilinan J."/>
            <person name="Park H.-J."/>
            <person name="Ramirez L."/>
            <person name="Alfaro M."/>
            <person name="Sun H."/>
            <person name="Tritt A."/>
            <person name="Yoshinaga Y."/>
            <person name="Zwiers L.-H."/>
            <person name="Turgeon B."/>
            <person name="Goodwin S."/>
            <person name="Spatafora J."/>
            <person name="Crous P."/>
            <person name="Grigoriev I."/>
        </authorList>
    </citation>
    <scope>NUCLEOTIDE SEQUENCE [LARGE SCALE GENOMIC DNA]</scope>
    <source>
        <strain evidence="3">CECT 20119</strain>
    </source>
</reference>
<proteinExistence type="predicted"/>